<comment type="caution">
    <text evidence="2">The sequence shown here is derived from an EMBL/GenBank/DDBJ whole genome shotgun (WGS) entry which is preliminary data.</text>
</comment>
<accession>A0A090QSL9</accession>
<feature type="domain" description="DUF5666" evidence="1">
    <location>
        <begin position="324"/>
        <end position="375"/>
    </location>
</feature>
<dbReference type="InterPro" id="IPR043724">
    <property type="entry name" value="DUF5666"/>
</dbReference>
<dbReference type="STRING" id="754436.JCM19237_4195"/>
<dbReference type="Proteomes" id="UP000029227">
    <property type="component" value="Unassembled WGS sequence"/>
</dbReference>
<gene>
    <name evidence="2" type="ORF">JCM19237_4195</name>
</gene>
<reference evidence="2 3" key="1">
    <citation type="journal article" date="2014" name="Genome Announc.">
        <title>Draft Genome Sequences of Two Vibrionaceae Species, Vibrio ponticus C121 and Photobacterium aphoticum C119, Isolated as Coral Reef Microbiota.</title>
        <authorList>
            <person name="Al-saari N."/>
            <person name="Meirelles P.M."/>
            <person name="Mino S."/>
            <person name="Suda W."/>
            <person name="Oshima K."/>
            <person name="Hattori M."/>
            <person name="Ohkuma M."/>
            <person name="Thompson F.L."/>
            <person name="Gomez-Gil B."/>
            <person name="Sawabe T."/>
            <person name="Sawabe T."/>
        </authorList>
    </citation>
    <scope>NUCLEOTIDE SEQUENCE [LARGE SCALE GENOMIC DNA]</scope>
    <source>
        <strain evidence="2 3">JCM 19237</strain>
    </source>
</reference>
<proteinExistence type="predicted"/>
<evidence type="ECO:0000313" key="3">
    <source>
        <dbReference type="Proteomes" id="UP000029227"/>
    </source>
</evidence>
<dbReference type="Pfam" id="PF18914">
    <property type="entry name" value="DUF5666"/>
    <property type="match status" value="3"/>
</dbReference>
<name>A0A090QSL9_9GAMM</name>
<dbReference type="eggNOG" id="ENOG502ZC5D">
    <property type="taxonomic scope" value="Bacteria"/>
</dbReference>
<feature type="domain" description="DUF5666" evidence="1">
    <location>
        <begin position="237"/>
        <end position="302"/>
    </location>
</feature>
<evidence type="ECO:0000313" key="2">
    <source>
        <dbReference type="EMBL" id="GAL04829.1"/>
    </source>
</evidence>
<dbReference type="PROSITE" id="PS51257">
    <property type="entry name" value="PROKAR_LIPOPROTEIN"/>
    <property type="match status" value="1"/>
</dbReference>
<dbReference type="AlphaFoldDB" id="A0A090QSL9"/>
<organism evidence="2 3">
    <name type="scientific">Photobacterium aphoticum</name>
    <dbReference type="NCBI Taxonomy" id="754436"/>
    <lineage>
        <taxon>Bacteria</taxon>
        <taxon>Pseudomonadati</taxon>
        <taxon>Pseudomonadota</taxon>
        <taxon>Gammaproteobacteria</taxon>
        <taxon>Vibrionales</taxon>
        <taxon>Vibrionaceae</taxon>
        <taxon>Photobacterium</taxon>
    </lineage>
</organism>
<dbReference type="EMBL" id="BBMN01000005">
    <property type="protein sequence ID" value="GAL04829.1"/>
    <property type="molecule type" value="Genomic_DNA"/>
</dbReference>
<evidence type="ECO:0000259" key="1">
    <source>
        <dbReference type="Pfam" id="PF18914"/>
    </source>
</evidence>
<protein>
    <recommendedName>
        <fullName evidence="1">DUF5666 domain-containing protein</fullName>
    </recommendedName>
</protein>
<feature type="domain" description="DUF5666" evidence="1">
    <location>
        <begin position="164"/>
        <end position="223"/>
    </location>
</feature>
<sequence>MKKLALVSMIGLVLTGCGGGGSDDNGGQTQPQAKAVMGTIESVQSNNIWVNGDRYTVSSVGYGNLNDVMAPTALAPNMMVKLVGHARAGVEVQLEPTMIGVVSSEVVGNSFEVNGIALTFDGLTGISKGDWVLVSSLPTATEGYKVLSVVKIEADKFDNTVEIEGPVSNLDENTTTFKLGAALTVNYNTAKMDLDSALANDLWVEVTGKMNDATNELDATEVEADDYDDLGNEAEVEGIITAVNHSESYFEVNYRGRFNFDHSTEVELANDRDGSIADIKLGLQVEVESVLRNGQRFATDVEFDNYTGNQWQTFEQKGQATEGTEAGSFKLNGMTVYTDSKTRYEDGLTFNSLTQGLIEVDGVVINGKNVAREIERED</sequence>